<dbReference type="EMBL" id="LVLJ01003592">
    <property type="protein sequence ID" value="OAE20600.1"/>
    <property type="molecule type" value="Genomic_DNA"/>
</dbReference>
<feature type="compositionally biased region" description="Polar residues" evidence="2">
    <location>
        <begin position="444"/>
        <end position="454"/>
    </location>
</feature>
<dbReference type="Pfam" id="PF01764">
    <property type="entry name" value="Lipase_3"/>
    <property type="match status" value="1"/>
</dbReference>
<feature type="coiled-coil region" evidence="1">
    <location>
        <begin position="1013"/>
        <end position="1040"/>
    </location>
</feature>
<feature type="domain" description="Fungal lipase-type" evidence="4">
    <location>
        <begin position="237"/>
        <end position="358"/>
    </location>
</feature>
<feature type="region of interest" description="Disordered" evidence="2">
    <location>
        <begin position="212"/>
        <end position="250"/>
    </location>
</feature>
<evidence type="ECO:0000259" key="4">
    <source>
        <dbReference type="Pfam" id="PF01764"/>
    </source>
</evidence>
<dbReference type="AlphaFoldDB" id="A0A176VI89"/>
<evidence type="ECO:0000256" key="2">
    <source>
        <dbReference type="SAM" id="MobiDB-lite"/>
    </source>
</evidence>
<keyword evidence="6" id="KW-1185">Reference proteome</keyword>
<dbReference type="PANTHER" id="PTHR47523:SF1">
    <property type="entry name" value="F21O3.11 PROTEIN"/>
    <property type="match status" value="1"/>
</dbReference>
<dbReference type="Proteomes" id="UP000077202">
    <property type="component" value="Unassembled WGS sequence"/>
</dbReference>
<evidence type="ECO:0000256" key="3">
    <source>
        <dbReference type="SAM" id="Phobius"/>
    </source>
</evidence>
<feature type="coiled-coil region" evidence="1">
    <location>
        <begin position="822"/>
        <end position="849"/>
    </location>
</feature>
<feature type="transmembrane region" description="Helical" evidence="3">
    <location>
        <begin position="1052"/>
        <end position="1078"/>
    </location>
</feature>
<name>A0A176VI89_MARPO</name>
<dbReference type="Gene3D" id="3.40.50.1820">
    <property type="entry name" value="alpha/beta hydrolase"/>
    <property type="match status" value="1"/>
</dbReference>
<dbReference type="InterPro" id="IPR002921">
    <property type="entry name" value="Fungal_lipase-type"/>
</dbReference>
<dbReference type="SUPFAM" id="SSF52540">
    <property type="entry name" value="P-loop containing nucleoside triphosphate hydrolases"/>
    <property type="match status" value="1"/>
</dbReference>
<dbReference type="InterPro" id="IPR029058">
    <property type="entry name" value="AB_hydrolase_fold"/>
</dbReference>
<protein>
    <recommendedName>
        <fullName evidence="4">Fungal lipase-type domain-containing protein</fullName>
    </recommendedName>
</protein>
<evidence type="ECO:0000313" key="6">
    <source>
        <dbReference type="Proteomes" id="UP000077202"/>
    </source>
</evidence>
<dbReference type="InterPro" id="IPR027417">
    <property type="entry name" value="P-loop_NTPase"/>
</dbReference>
<reference evidence="5" key="1">
    <citation type="submission" date="2016-03" db="EMBL/GenBank/DDBJ databases">
        <title>Mechanisms controlling the formation of the plant cell surface in tip-growing cells are functionally conserved among land plants.</title>
        <authorList>
            <person name="Honkanen S."/>
            <person name="Jones V.A."/>
            <person name="Morieri G."/>
            <person name="Champion C."/>
            <person name="Hetherington A.J."/>
            <person name="Kelly S."/>
            <person name="Saint-Marcoux D."/>
            <person name="Proust H."/>
            <person name="Prescott H."/>
            <person name="Dolan L."/>
        </authorList>
    </citation>
    <scope>NUCLEOTIDE SEQUENCE [LARGE SCALE GENOMIC DNA]</scope>
    <source>
        <tissue evidence="5">Whole gametophyte</tissue>
    </source>
</reference>
<keyword evidence="3" id="KW-1133">Transmembrane helix</keyword>
<keyword evidence="1" id="KW-0175">Coiled coil</keyword>
<dbReference type="SUPFAM" id="SSF53474">
    <property type="entry name" value="alpha/beta-Hydrolases"/>
    <property type="match status" value="1"/>
</dbReference>
<evidence type="ECO:0000256" key="1">
    <source>
        <dbReference type="SAM" id="Coils"/>
    </source>
</evidence>
<organism evidence="5 6">
    <name type="scientific">Marchantia polymorpha subsp. ruderalis</name>
    <dbReference type="NCBI Taxonomy" id="1480154"/>
    <lineage>
        <taxon>Eukaryota</taxon>
        <taxon>Viridiplantae</taxon>
        <taxon>Streptophyta</taxon>
        <taxon>Embryophyta</taxon>
        <taxon>Marchantiophyta</taxon>
        <taxon>Marchantiopsida</taxon>
        <taxon>Marchantiidae</taxon>
        <taxon>Marchantiales</taxon>
        <taxon>Marchantiaceae</taxon>
        <taxon>Marchantia</taxon>
    </lineage>
</organism>
<dbReference type="CDD" id="cd00519">
    <property type="entry name" value="Lipase_3"/>
    <property type="match status" value="1"/>
</dbReference>
<dbReference type="GO" id="GO:0006629">
    <property type="term" value="P:lipid metabolic process"/>
    <property type="evidence" value="ECO:0007669"/>
    <property type="project" value="InterPro"/>
</dbReference>
<evidence type="ECO:0000313" key="5">
    <source>
        <dbReference type="EMBL" id="OAE20600.1"/>
    </source>
</evidence>
<keyword evidence="3" id="KW-0472">Membrane</keyword>
<feature type="region of interest" description="Disordered" evidence="2">
    <location>
        <begin position="439"/>
        <end position="460"/>
    </location>
</feature>
<sequence>MASVALVGLSVFCVEDDDADARSPPPAAFRLASIFEARSPRSGATLVDSWAQQQRAALSVPPQMTGWPPWHWQLKLPWHEDKRRKQELQEEYRRRKEQIEGLCAALKVENLAELQDVLGAMVLAECVYKRPDSEVVRHVNIYKSDFGGQLVSLQRIQPSLEHVSHRYLLAEGGDTLFAAFSGTKHIKDYLTDANILQEALFHEDDVIDNTQEELDGSDGKVLGQGNLKPSGGSKDLSSVSTVKGKPGGRKPSVHRGFYARARGIPAEDIYRLAQKKNYKLVLCGHSLGGAVAVLATLAILKAFATPSVMKAGGKLQIKCITFSQPPVGNPGLRDYVHRKGWQQHFRSYCIPEDLVPRLLSPGYFQHYRSPVDVVAEVPLMEEENRTAAHSENGNAVDSDRMVLGLGPFSKYMWRLPRLAPIVGTPRRFRWLKGAQEQEKVFGGQESSSDSNTEVTPVDIEEEPDGGALTVVTSESETKVELPVGTEKAIVVSSTKDGKGGNPASWLTTRVPPLPSYVPFGELFILDSGSVEQLSASEFTQLTSVQTVVQELLDRFQSHTMRSYRQRFQRIYDSCMKDYSSSVGMDHLLHLPNFQQWFGVLGARVAELGSIYEPIILRTATALVPLGWTGLPGDKGSNPLIIDVQGFNLHHCSHVRAQVNGRWCSATVESKPTSPYSKQDLQQVQPKLQKMRVRIGPPVDKAPRKSSLPIETDAVEGSTVFNKLESFPNTLDILNMGRKEYSGNEVQGFGEVTLYCSTDFMSATHDVIARMRRVRLLGLEGAGKTSLYCALLGDEGRTLSSSDGGVLPDMDWREGVAGGISYVDAAGVNLQDLSNEAETLRRELSVSVGQFGKKLDLVILVHNLGHKIPQLHHVGEATTPRPALSLLLDEVHAAGIPLVLAITNKFAVSADRRFVAARTVMNTYHIPSKHSVVVNSCPHTVHGVASETLESLISAEEAALKGPVQPKVQSAAQRLLSGPMNLVPRPFRKREVVLPSEGVKKLTSLVHEVLSTKEEAASEELAKEQLALQTAEELVQAARENAKLGGQKSGPAAAAAVGAAFGAGLGVFVAIVVGAASALRKP</sequence>
<comment type="caution">
    <text evidence="5">The sequence shown here is derived from an EMBL/GenBank/DDBJ whole genome shotgun (WGS) entry which is preliminary data.</text>
</comment>
<accession>A0A176VI89</accession>
<gene>
    <name evidence="5" type="ORF">AXG93_517s1140</name>
</gene>
<proteinExistence type="predicted"/>
<keyword evidence="3" id="KW-0812">Transmembrane</keyword>
<dbReference type="PANTHER" id="PTHR47523">
    <property type="entry name" value="F21O3.11 PROTEIN"/>
    <property type="match status" value="1"/>
</dbReference>